<feature type="region of interest" description="Disordered" evidence="1">
    <location>
        <begin position="1"/>
        <end position="52"/>
    </location>
</feature>
<proteinExistence type="predicted"/>
<evidence type="ECO:0000256" key="1">
    <source>
        <dbReference type="SAM" id="MobiDB-lite"/>
    </source>
</evidence>
<name>A0ABD1H4V1_SALDI</name>
<dbReference type="AlphaFoldDB" id="A0ABD1H4V1"/>
<sequence>MGRKKKTASLQLSDAAKEDKASNASSEMKTGVDTLHPQAKEAMSVEKNSRAGAVVVRRSTRIKSLTPSTNSPEVERVLEHVDLVEEEKELEPTVQRGSNPLVEEEKEQEPEVQPVSNLLVEEEKEQEPEVQPGSNPPEGPIRSLEEKLDYLVEAVDYFKSKLHKRVEVTVPSPDISYKSMYISSQKQIESLMDEQLKLVKKLEFARGKIAAYEEMKVAVGGQKEFVLVSELAKAAGVATGSDVTASLSLKADQKSSPSPPPKAVQKSGRGQKRARC</sequence>
<keyword evidence="3" id="KW-1185">Reference proteome</keyword>
<accession>A0ABD1H4V1</accession>
<evidence type="ECO:0000313" key="2">
    <source>
        <dbReference type="EMBL" id="KAL1550194.1"/>
    </source>
</evidence>
<dbReference type="PANTHER" id="PTHR38936">
    <property type="entry name" value="TITIN-LIKE ISOFORM X2"/>
    <property type="match status" value="1"/>
</dbReference>
<feature type="region of interest" description="Disordered" evidence="1">
    <location>
        <begin position="248"/>
        <end position="276"/>
    </location>
</feature>
<dbReference type="Proteomes" id="UP001567538">
    <property type="component" value="Unassembled WGS sequence"/>
</dbReference>
<gene>
    <name evidence="2" type="ORF">AAHA92_18192</name>
</gene>
<dbReference type="PANTHER" id="PTHR38936:SF1">
    <property type="entry name" value="DUF641 DOMAIN-CONTAINING PROTEIN"/>
    <property type="match status" value="1"/>
</dbReference>
<reference evidence="2 3" key="1">
    <citation type="submission" date="2024-06" db="EMBL/GenBank/DDBJ databases">
        <title>A chromosome level genome sequence of Diviner's sage (Salvia divinorum).</title>
        <authorList>
            <person name="Ford S.A."/>
            <person name="Ro D.-K."/>
            <person name="Ness R.W."/>
            <person name="Phillips M.A."/>
        </authorList>
    </citation>
    <scope>NUCLEOTIDE SEQUENCE [LARGE SCALE GENOMIC DNA]</scope>
    <source>
        <strain evidence="2">SAF-2024a</strain>
        <tissue evidence="2">Leaf</tissue>
    </source>
</reference>
<feature type="region of interest" description="Disordered" evidence="1">
    <location>
        <begin position="85"/>
        <end position="143"/>
    </location>
</feature>
<evidence type="ECO:0000313" key="3">
    <source>
        <dbReference type="Proteomes" id="UP001567538"/>
    </source>
</evidence>
<protein>
    <submittedName>
        <fullName evidence="2">Uncharacterized protein</fullName>
    </submittedName>
</protein>
<organism evidence="2 3">
    <name type="scientific">Salvia divinorum</name>
    <name type="common">Maria pastora</name>
    <name type="synonym">Diviner's sage</name>
    <dbReference type="NCBI Taxonomy" id="28513"/>
    <lineage>
        <taxon>Eukaryota</taxon>
        <taxon>Viridiplantae</taxon>
        <taxon>Streptophyta</taxon>
        <taxon>Embryophyta</taxon>
        <taxon>Tracheophyta</taxon>
        <taxon>Spermatophyta</taxon>
        <taxon>Magnoliopsida</taxon>
        <taxon>eudicotyledons</taxon>
        <taxon>Gunneridae</taxon>
        <taxon>Pentapetalae</taxon>
        <taxon>asterids</taxon>
        <taxon>lamiids</taxon>
        <taxon>Lamiales</taxon>
        <taxon>Lamiaceae</taxon>
        <taxon>Nepetoideae</taxon>
        <taxon>Mentheae</taxon>
        <taxon>Salviinae</taxon>
        <taxon>Salvia</taxon>
        <taxon>Salvia subgen. Calosphace</taxon>
    </lineage>
</organism>
<dbReference type="EMBL" id="JBEAFC010000007">
    <property type="protein sequence ID" value="KAL1550194.1"/>
    <property type="molecule type" value="Genomic_DNA"/>
</dbReference>
<comment type="caution">
    <text evidence="2">The sequence shown here is derived from an EMBL/GenBank/DDBJ whole genome shotgun (WGS) entry which is preliminary data.</text>
</comment>